<dbReference type="PROSITE" id="PS50887">
    <property type="entry name" value="GGDEF"/>
    <property type="match status" value="1"/>
</dbReference>
<dbReference type="Pfam" id="PF00990">
    <property type="entry name" value="GGDEF"/>
    <property type="match status" value="1"/>
</dbReference>
<dbReference type="InterPro" id="IPR043128">
    <property type="entry name" value="Rev_trsase/Diguanyl_cyclase"/>
</dbReference>
<accession>A0A1G7WIS2</accession>
<dbReference type="Gene3D" id="3.20.20.450">
    <property type="entry name" value="EAL domain"/>
    <property type="match status" value="1"/>
</dbReference>
<dbReference type="Pfam" id="PF00563">
    <property type="entry name" value="EAL"/>
    <property type="match status" value="1"/>
</dbReference>
<keyword evidence="2" id="KW-1133">Transmembrane helix</keyword>
<dbReference type="AlphaFoldDB" id="A0A1G7WIS2"/>
<keyword evidence="2" id="KW-0812">Transmembrane</keyword>
<feature type="region of interest" description="Disordered" evidence="1">
    <location>
        <begin position="596"/>
        <end position="616"/>
    </location>
</feature>
<evidence type="ECO:0000259" key="4">
    <source>
        <dbReference type="PROSITE" id="PS50887"/>
    </source>
</evidence>
<dbReference type="InterPro" id="IPR029787">
    <property type="entry name" value="Nucleotide_cyclase"/>
</dbReference>
<dbReference type="NCBIfam" id="TIGR00254">
    <property type="entry name" value="GGDEF"/>
    <property type="match status" value="1"/>
</dbReference>
<evidence type="ECO:0000256" key="2">
    <source>
        <dbReference type="SAM" id="Phobius"/>
    </source>
</evidence>
<feature type="transmembrane region" description="Helical" evidence="2">
    <location>
        <begin position="12"/>
        <end position="35"/>
    </location>
</feature>
<keyword evidence="2" id="KW-0472">Membrane</keyword>
<dbReference type="OrthoDB" id="23692at2"/>
<dbReference type="GO" id="GO:0071111">
    <property type="term" value="F:cyclic-guanylate-specific phosphodiesterase activity"/>
    <property type="evidence" value="ECO:0007669"/>
    <property type="project" value="InterPro"/>
</dbReference>
<dbReference type="CDD" id="cd01949">
    <property type="entry name" value="GGDEF"/>
    <property type="match status" value="1"/>
</dbReference>
<reference evidence="6" key="1">
    <citation type="submission" date="2016-10" db="EMBL/GenBank/DDBJ databases">
        <authorList>
            <person name="Varghese N."/>
            <person name="Submissions S."/>
        </authorList>
    </citation>
    <scope>NUCLEOTIDE SEQUENCE [LARGE SCALE GENOMIC DNA]</scope>
    <source>
        <strain evidence="6">DSM 44526</strain>
    </source>
</reference>
<feature type="transmembrane region" description="Helical" evidence="2">
    <location>
        <begin position="121"/>
        <end position="146"/>
    </location>
</feature>
<dbReference type="PANTHER" id="PTHR33121:SF79">
    <property type="entry name" value="CYCLIC DI-GMP PHOSPHODIESTERASE PDED-RELATED"/>
    <property type="match status" value="1"/>
</dbReference>
<dbReference type="SUPFAM" id="SSF141868">
    <property type="entry name" value="EAL domain-like"/>
    <property type="match status" value="1"/>
</dbReference>
<dbReference type="Gene3D" id="3.30.70.270">
    <property type="match status" value="1"/>
</dbReference>
<proteinExistence type="predicted"/>
<dbReference type="PROSITE" id="PS50883">
    <property type="entry name" value="EAL"/>
    <property type="match status" value="1"/>
</dbReference>
<evidence type="ECO:0000256" key="1">
    <source>
        <dbReference type="SAM" id="MobiDB-lite"/>
    </source>
</evidence>
<dbReference type="SUPFAM" id="SSF55073">
    <property type="entry name" value="Nucleotide cyclase"/>
    <property type="match status" value="1"/>
</dbReference>
<feature type="transmembrane region" description="Helical" evidence="2">
    <location>
        <begin position="81"/>
        <end position="101"/>
    </location>
</feature>
<dbReference type="Proteomes" id="UP000198863">
    <property type="component" value="Unassembled WGS sequence"/>
</dbReference>
<feature type="domain" description="GGDEF" evidence="4">
    <location>
        <begin position="210"/>
        <end position="331"/>
    </location>
</feature>
<dbReference type="EMBL" id="FNCF01000005">
    <property type="protein sequence ID" value="SDG71090.1"/>
    <property type="molecule type" value="Genomic_DNA"/>
</dbReference>
<evidence type="ECO:0000259" key="3">
    <source>
        <dbReference type="PROSITE" id="PS50883"/>
    </source>
</evidence>
<sequence length="616" mass="63230">MQQNRFRAPAVATPRVMAAVTGFLYLTGGTAVGVAGLDALRPWLPGRHPDPAGPVGLLVVGAVALVTGAAVLRWGRRLPRAAYHLLVGAGTALITLAALLAPGPSSATAAAGVMVFVALDAFFYFAWPAALAHLGLAIAGGTVALAHRSELPVASSVILALVCVSIAAVVGVLVDRASSAGVDQLTGLANRRGLDEGLDQALVVAGRTGAPLAAVLVELDGFDDVQQEAGDDAAADLLRTVARRWSAQLPPGALLARRDGAEFAVLLPRHDGPVALAVVEQLRAALPRVTTAAGVAVLHEGETAAGLLRRADAALARARSATPRRTVLDDAQPDPLLPELRTALATGRTARVGLTVHYQAVVSLTDGSVVGAECLARWEHPVLGSVSPARFIPLAEQHGLVGALGEVVLRQACAEMAALRAATGRQLLLTVNVSGQQFCDPAFPAVVAGILAGTGWPAAATVLEVTESLVEADSPVAVAALRALRQLGVQVAIDDFGTGYSSLARLDTLPADYLKLDHTFTATVTTSTRRARLVRSVVALAEGLDLLVIAEGVETAEQAELLRGLGCSLAQGFLLHRPSPVAGLAALLGGAGQTSTVPPLRQYTPSDRVSSPSSTR</sequence>
<dbReference type="InterPro" id="IPR035919">
    <property type="entry name" value="EAL_sf"/>
</dbReference>
<evidence type="ECO:0000313" key="6">
    <source>
        <dbReference type="Proteomes" id="UP000198863"/>
    </source>
</evidence>
<organism evidence="5 6">
    <name type="scientific">Klenkia brasiliensis</name>
    <dbReference type="NCBI Taxonomy" id="333142"/>
    <lineage>
        <taxon>Bacteria</taxon>
        <taxon>Bacillati</taxon>
        <taxon>Actinomycetota</taxon>
        <taxon>Actinomycetes</taxon>
        <taxon>Geodermatophilales</taxon>
        <taxon>Geodermatophilaceae</taxon>
        <taxon>Klenkia</taxon>
    </lineage>
</organism>
<name>A0A1G7WIS2_9ACTN</name>
<evidence type="ECO:0000313" key="5">
    <source>
        <dbReference type="EMBL" id="SDG71090.1"/>
    </source>
</evidence>
<dbReference type="PANTHER" id="PTHR33121">
    <property type="entry name" value="CYCLIC DI-GMP PHOSPHODIESTERASE PDEF"/>
    <property type="match status" value="1"/>
</dbReference>
<dbReference type="SMART" id="SM00267">
    <property type="entry name" value="GGDEF"/>
    <property type="match status" value="1"/>
</dbReference>
<gene>
    <name evidence="5" type="ORF">SAMN05660324_3333</name>
</gene>
<feature type="transmembrane region" description="Helical" evidence="2">
    <location>
        <begin position="55"/>
        <end position="74"/>
    </location>
</feature>
<dbReference type="InterPro" id="IPR001633">
    <property type="entry name" value="EAL_dom"/>
</dbReference>
<feature type="transmembrane region" description="Helical" evidence="2">
    <location>
        <begin position="153"/>
        <end position="174"/>
    </location>
</feature>
<keyword evidence="6" id="KW-1185">Reference proteome</keyword>
<feature type="domain" description="EAL" evidence="3">
    <location>
        <begin position="333"/>
        <end position="592"/>
    </location>
</feature>
<dbReference type="InterPro" id="IPR050706">
    <property type="entry name" value="Cyclic-di-GMP_PDE-like"/>
</dbReference>
<dbReference type="RefSeq" id="WP_091065539.1">
    <property type="nucleotide sequence ID" value="NZ_FNCF01000005.1"/>
</dbReference>
<dbReference type="CDD" id="cd01948">
    <property type="entry name" value="EAL"/>
    <property type="match status" value="1"/>
</dbReference>
<dbReference type="SMART" id="SM00052">
    <property type="entry name" value="EAL"/>
    <property type="match status" value="1"/>
</dbReference>
<dbReference type="InterPro" id="IPR000160">
    <property type="entry name" value="GGDEF_dom"/>
</dbReference>
<protein>
    <submittedName>
        <fullName evidence="5">Diguanylate cyclase (GGDEF) domain-containing protein</fullName>
    </submittedName>
</protein>